<keyword evidence="11" id="KW-1185">Reference proteome</keyword>
<dbReference type="EMBL" id="JAIWQS010000006">
    <property type="protein sequence ID" value="KAJ8762537.1"/>
    <property type="molecule type" value="Genomic_DNA"/>
</dbReference>
<dbReference type="Gene3D" id="1.10.630.10">
    <property type="entry name" value="Cytochrome P450"/>
    <property type="match status" value="1"/>
</dbReference>
<dbReference type="GO" id="GO:0005506">
    <property type="term" value="F:iron ion binding"/>
    <property type="evidence" value="ECO:0007669"/>
    <property type="project" value="InterPro"/>
</dbReference>
<dbReference type="PRINTS" id="PR00463">
    <property type="entry name" value="EP450I"/>
</dbReference>
<keyword evidence="6 8" id="KW-0503">Monooxygenase</keyword>
<evidence type="ECO:0000256" key="9">
    <source>
        <dbReference type="SAM" id="SignalP"/>
    </source>
</evidence>
<dbReference type="InterPro" id="IPR050651">
    <property type="entry name" value="Plant_Cytochrome_P450_Monoox"/>
</dbReference>
<dbReference type="PRINTS" id="PR00385">
    <property type="entry name" value="P450"/>
</dbReference>
<evidence type="ECO:0000313" key="11">
    <source>
        <dbReference type="Proteomes" id="UP001159364"/>
    </source>
</evidence>
<evidence type="ECO:0000256" key="5">
    <source>
        <dbReference type="ARBA" id="ARBA00023004"/>
    </source>
</evidence>
<dbReference type="InterPro" id="IPR036396">
    <property type="entry name" value="Cyt_P450_sf"/>
</dbReference>
<evidence type="ECO:0000256" key="3">
    <source>
        <dbReference type="ARBA" id="ARBA00022723"/>
    </source>
</evidence>
<dbReference type="GO" id="GO:0020037">
    <property type="term" value="F:heme binding"/>
    <property type="evidence" value="ECO:0007669"/>
    <property type="project" value="InterPro"/>
</dbReference>
<feature type="chain" id="PRO_5043911269" description="Cytochrome P450" evidence="9">
    <location>
        <begin position="24"/>
        <end position="508"/>
    </location>
</feature>
<dbReference type="Pfam" id="PF00067">
    <property type="entry name" value="p450"/>
    <property type="match status" value="1"/>
</dbReference>
<dbReference type="FunFam" id="1.10.630.10:FF:000081">
    <property type="entry name" value="Cytochrome P450 CYP81N5"/>
    <property type="match status" value="1"/>
</dbReference>
<comment type="similarity">
    <text evidence="1 8">Belongs to the cytochrome P450 family.</text>
</comment>
<keyword evidence="5 7" id="KW-0408">Iron</keyword>
<dbReference type="PANTHER" id="PTHR47947">
    <property type="entry name" value="CYTOCHROME P450 82C3-RELATED"/>
    <property type="match status" value="1"/>
</dbReference>
<feature type="binding site" description="axial binding residue" evidence="7">
    <location>
        <position position="445"/>
    </location>
    <ligand>
        <name>heme</name>
        <dbReference type="ChEBI" id="CHEBI:30413"/>
    </ligand>
    <ligandPart>
        <name>Fe</name>
        <dbReference type="ChEBI" id="CHEBI:18248"/>
    </ligandPart>
</feature>
<dbReference type="InterPro" id="IPR017972">
    <property type="entry name" value="Cyt_P450_CS"/>
</dbReference>
<dbReference type="AlphaFoldDB" id="A0AAV8T6Y0"/>
<dbReference type="SUPFAM" id="SSF48264">
    <property type="entry name" value="Cytochrome P450"/>
    <property type="match status" value="1"/>
</dbReference>
<accession>A0AAV8T6Y0</accession>
<comment type="cofactor">
    <cofactor evidence="7">
        <name>heme</name>
        <dbReference type="ChEBI" id="CHEBI:30413"/>
    </cofactor>
</comment>
<dbReference type="PROSITE" id="PS00086">
    <property type="entry name" value="CYTOCHROME_P450"/>
    <property type="match status" value="1"/>
</dbReference>
<evidence type="ECO:0000256" key="8">
    <source>
        <dbReference type="RuleBase" id="RU000461"/>
    </source>
</evidence>
<evidence type="ECO:0000256" key="4">
    <source>
        <dbReference type="ARBA" id="ARBA00023002"/>
    </source>
</evidence>
<dbReference type="GO" id="GO:0004497">
    <property type="term" value="F:monooxygenase activity"/>
    <property type="evidence" value="ECO:0007669"/>
    <property type="project" value="UniProtKB-KW"/>
</dbReference>
<protein>
    <recommendedName>
        <fullName evidence="12">Cytochrome P450</fullName>
    </recommendedName>
</protein>
<keyword evidence="9" id="KW-0732">Signal</keyword>
<dbReference type="Proteomes" id="UP001159364">
    <property type="component" value="Linkage Group LG06"/>
</dbReference>
<keyword evidence="2 7" id="KW-0349">Heme</keyword>
<organism evidence="10 11">
    <name type="scientific">Erythroxylum novogranatense</name>
    <dbReference type="NCBI Taxonomy" id="1862640"/>
    <lineage>
        <taxon>Eukaryota</taxon>
        <taxon>Viridiplantae</taxon>
        <taxon>Streptophyta</taxon>
        <taxon>Embryophyta</taxon>
        <taxon>Tracheophyta</taxon>
        <taxon>Spermatophyta</taxon>
        <taxon>Magnoliopsida</taxon>
        <taxon>eudicotyledons</taxon>
        <taxon>Gunneridae</taxon>
        <taxon>Pentapetalae</taxon>
        <taxon>rosids</taxon>
        <taxon>fabids</taxon>
        <taxon>Malpighiales</taxon>
        <taxon>Erythroxylaceae</taxon>
        <taxon>Erythroxylum</taxon>
    </lineage>
</organism>
<comment type="caution">
    <text evidence="10">The sequence shown here is derived from an EMBL/GenBank/DDBJ whole genome shotgun (WGS) entry which is preliminary data.</text>
</comment>
<evidence type="ECO:0000256" key="6">
    <source>
        <dbReference type="ARBA" id="ARBA00023033"/>
    </source>
</evidence>
<evidence type="ECO:0000313" key="10">
    <source>
        <dbReference type="EMBL" id="KAJ8762537.1"/>
    </source>
</evidence>
<dbReference type="InterPro" id="IPR001128">
    <property type="entry name" value="Cyt_P450"/>
</dbReference>
<evidence type="ECO:0000256" key="2">
    <source>
        <dbReference type="ARBA" id="ARBA00022617"/>
    </source>
</evidence>
<sequence length="508" mass="57925">METWCYNLGLLFFIFLVTKVVLRHKQNLPPGPFAFPVIGHLHLLGQPLYQSLQLLLSRYGPILFLKLGSMPALIVSSPSLAEECFTKNDVVFANRPKSVAGDHFSYDYTAFVWAPYGDLWRNLRRFTVKEILSTKGLQKHSSIRHEEVRYIVRRLFKASMSGTCEVDFKFMCSLLTVNIIMRVVAGNRYVDEEIAGTELEKQLLQNFRSTFFPSVTMTICDFIPILRLIGYRGIEKKLANLGKLRDEFLRNLIDDVQRNRTLCPETQSSSDEEKYSSIIDALLSLQKSEPEFYTDQVVKSTILVAFVAGSDTSASTLEWAMALVLKHPERYKKLQAEIDTQVGHERLLNESDLDKLPYLKCVINETLRLYPPAPLLLPHMSSETCIVGGYEIPRGTMLIVNAWAMQRDPRIWDNPIEFMPERFETVPVERESFKFVPFGVGRRACPGTSMGMLIITLALGTLIQCFEWAKVGLDVDMSPAFTLTLHKEKPLKVLCSPRQNLVKHLSEL</sequence>
<evidence type="ECO:0000256" key="1">
    <source>
        <dbReference type="ARBA" id="ARBA00010617"/>
    </source>
</evidence>
<dbReference type="PANTHER" id="PTHR47947:SF13">
    <property type="entry name" value="CYTOCHROME P450, FAMILY 81, SUBFAMILY K, POLYPEPTIDE 1-RELATED"/>
    <property type="match status" value="1"/>
</dbReference>
<evidence type="ECO:0008006" key="12">
    <source>
        <dbReference type="Google" id="ProtNLM"/>
    </source>
</evidence>
<evidence type="ECO:0000256" key="7">
    <source>
        <dbReference type="PIRSR" id="PIRSR602401-1"/>
    </source>
</evidence>
<feature type="signal peptide" evidence="9">
    <location>
        <begin position="1"/>
        <end position="23"/>
    </location>
</feature>
<dbReference type="InterPro" id="IPR002401">
    <property type="entry name" value="Cyt_P450_E_grp-I"/>
</dbReference>
<name>A0AAV8T6Y0_9ROSI</name>
<keyword evidence="4 8" id="KW-0560">Oxidoreductase</keyword>
<keyword evidence="3 7" id="KW-0479">Metal-binding</keyword>
<reference evidence="10 11" key="1">
    <citation type="submission" date="2021-09" db="EMBL/GenBank/DDBJ databases">
        <title>Genomic insights and catalytic innovation underlie evolution of tropane alkaloids biosynthesis.</title>
        <authorList>
            <person name="Wang Y.-J."/>
            <person name="Tian T."/>
            <person name="Huang J.-P."/>
            <person name="Huang S.-X."/>
        </authorList>
    </citation>
    <scope>NUCLEOTIDE SEQUENCE [LARGE SCALE GENOMIC DNA]</scope>
    <source>
        <strain evidence="10">KIB-2018</strain>
        <tissue evidence="10">Leaf</tissue>
    </source>
</reference>
<proteinExistence type="inferred from homology"/>
<gene>
    <name evidence="10" type="ORF">K2173_007976</name>
</gene>
<dbReference type="GO" id="GO:0016705">
    <property type="term" value="F:oxidoreductase activity, acting on paired donors, with incorporation or reduction of molecular oxygen"/>
    <property type="evidence" value="ECO:0007669"/>
    <property type="project" value="InterPro"/>
</dbReference>